<accession>A0AAW8LVB7</accession>
<evidence type="ECO:0000313" key="2">
    <source>
        <dbReference type="Proteomes" id="UP001265315"/>
    </source>
</evidence>
<dbReference type="Proteomes" id="UP001265315">
    <property type="component" value="Unassembled WGS sequence"/>
</dbReference>
<dbReference type="RefSeq" id="WP_309955431.1">
    <property type="nucleotide sequence ID" value="NZ_JAVDSW010000002.1"/>
</dbReference>
<protein>
    <submittedName>
        <fullName evidence="1">Uncharacterized protein</fullName>
    </submittedName>
</protein>
<name>A0AAW8LVB7_AGRTU</name>
<dbReference type="EMBL" id="JAVDSW010000002">
    <property type="protein sequence ID" value="MDR6702946.1"/>
    <property type="molecule type" value="Genomic_DNA"/>
</dbReference>
<proteinExistence type="predicted"/>
<evidence type="ECO:0000313" key="1">
    <source>
        <dbReference type="EMBL" id="MDR6702946.1"/>
    </source>
</evidence>
<gene>
    <name evidence="1" type="ORF">J2W61_002811</name>
</gene>
<dbReference type="AlphaFoldDB" id="A0AAW8LVB7"/>
<organism evidence="1 2">
    <name type="scientific">Agrobacterium tumefaciens</name>
    <dbReference type="NCBI Taxonomy" id="358"/>
    <lineage>
        <taxon>Bacteria</taxon>
        <taxon>Pseudomonadati</taxon>
        <taxon>Pseudomonadota</taxon>
        <taxon>Alphaproteobacteria</taxon>
        <taxon>Hyphomicrobiales</taxon>
        <taxon>Rhizobiaceae</taxon>
        <taxon>Rhizobium/Agrobacterium group</taxon>
        <taxon>Agrobacterium</taxon>
        <taxon>Agrobacterium tumefaciens complex</taxon>
    </lineage>
</organism>
<reference evidence="1" key="1">
    <citation type="submission" date="2023-07" db="EMBL/GenBank/DDBJ databases">
        <title>Sorghum-associated microbial communities from plants grown in Nebraska, USA.</title>
        <authorList>
            <person name="Schachtman D."/>
        </authorList>
    </citation>
    <scope>NUCLEOTIDE SEQUENCE</scope>
    <source>
        <strain evidence="1">1457</strain>
    </source>
</reference>
<comment type="caution">
    <text evidence="1">The sequence shown here is derived from an EMBL/GenBank/DDBJ whole genome shotgun (WGS) entry which is preliminary data.</text>
</comment>
<sequence>MDQTTLQATNVIQQILEGLSVENKLMVLGAVSALEIANHHMGRDEKNELSQRFAASFLCTFSDLMEVRGRANAHG</sequence>